<dbReference type="SUPFAM" id="SSF54534">
    <property type="entry name" value="FKBP-like"/>
    <property type="match status" value="1"/>
</dbReference>
<evidence type="ECO:0000256" key="1">
    <source>
        <dbReference type="ARBA" id="ARBA00004382"/>
    </source>
</evidence>
<evidence type="ECO:0000256" key="10">
    <source>
        <dbReference type="ARBA" id="ARBA00042775"/>
    </source>
</evidence>
<dbReference type="OrthoDB" id="9812372at2"/>
<feature type="domain" description="PpiC" evidence="13">
    <location>
        <begin position="270"/>
        <end position="373"/>
    </location>
</feature>
<dbReference type="InterPro" id="IPR046357">
    <property type="entry name" value="PPIase_dom_sf"/>
</dbReference>
<evidence type="ECO:0000256" key="6">
    <source>
        <dbReference type="ARBA" id="ARBA00023136"/>
    </source>
</evidence>
<dbReference type="Proteomes" id="UP000199391">
    <property type="component" value="Unassembled WGS sequence"/>
</dbReference>
<keyword evidence="15" id="KW-1185">Reference proteome</keyword>
<evidence type="ECO:0000313" key="15">
    <source>
        <dbReference type="Proteomes" id="UP000199391"/>
    </source>
</evidence>
<evidence type="ECO:0000256" key="7">
    <source>
        <dbReference type="ARBA" id="ARBA00023186"/>
    </source>
</evidence>
<dbReference type="EMBL" id="FPBO01000005">
    <property type="protein sequence ID" value="SFU58069.1"/>
    <property type="molecule type" value="Genomic_DNA"/>
</dbReference>
<dbReference type="Pfam" id="PF13624">
    <property type="entry name" value="SurA_N_3"/>
    <property type="match status" value="1"/>
</dbReference>
<evidence type="ECO:0000256" key="11">
    <source>
        <dbReference type="PROSITE-ProRule" id="PRU00278"/>
    </source>
</evidence>
<dbReference type="Pfam" id="PF00639">
    <property type="entry name" value="Rotamase"/>
    <property type="match status" value="1"/>
</dbReference>
<keyword evidence="11" id="KW-0697">Rotamase</keyword>
<comment type="similarity">
    <text evidence="8">Belongs to the PpiD chaperone family.</text>
</comment>
<comment type="subcellular location">
    <subcellularLocation>
        <location evidence="1">Cell inner membrane</location>
        <topology evidence="1">Single-pass type II membrane protein</topology>
        <orientation evidence="1">Periplasmic side</orientation>
    </subcellularLocation>
</comment>
<dbReference type="GO" id="GO:0003755">
    <property type="term" value="F:peptidyl-prolyl cis-trans isomerase activity"/>
    <property type="evidence" value="ECO:0007669"/>
    <property type="project" value="UniProtKB-KW"/>
</dbReference>
<proteinExistence type="inferred from homology"/>
<dbReference type="InterPro" id="IPR027304">
    <property type="entry name" value="Trigger_fact/SurA_dom_sf"/>
</dbReference>
<evidence type="ECO:0000313" key="14">
    <source>
        <dbReference type="EMBL" id="SFU58069.1"/>
    </source>
</evidence>
<dbReference type="Gene3D" id="1.10.4030.10">
    <property type="entry name" value="Porin chaperone SurA, peptide-binding domain"/>
    <property type="match status" value="1"/>
</dbReference>
<keyword evidence="5 12" id="KW-1133">Transmembrane helix</keyword>
<keyword evidence="3" id="KW-0997">Cell inner membrane</keyword>
<evidence type="ECO:0000256" key="9">
    <source>
        <dbReference type="ARBA" id="ARBA00040743"/>
    </source>
</evidence>
<keyword evidence="11 14" id="KW-0413">Isomerase</keyword>
<sequence length="643" mass="69284">MFEFIRTHQKLMQILLAILIVPSFVLVGVSGYQNSGDGANTVATIDGQPVTRQEWEAAQRTQLDNFRQRMGEQFDQKLFDTPEFKQNVLESLIAERAVGAEVARSHLTVGDAKLQEILLDGIKDIPGMIKPDGKVDIERYRSLLAAQGMTPEGYQARLRRDMALQQVSGAVQLTGFAPRSVAAKLSDFGAQEREVQELLLPAAQFLPQVKVTDEMVKAYYDKNAKLFEVPEQAKIEYVVFNAAAVADQVSVTDADVAAYYEQNKARYGSAEARRASHILVAVKKDASAADKAAAKAKADAILAEVKKAPADFAKIAKAKSEDPVSAEQGGDLDVLEKGALPKPLEDAAFALKQGEIAGPVETEFGYHIVTVTSLKPAAVKPLDEVKNDIAADLKKQKSAKKYSEMAEAFTNTVYEQADSLKPVADKLKLKIETAEHVARTPSPALGTAPFNHAKFLTALFSDESLKNKRNTEAVEVAPSTLVAGRIVEFKPAAKRPLAEVDAAIRQRVTAEEAVKMAKKEGEAKIAAAKASGGAEGFGGAKLVSRANPNGLNGAALAEVMKADTAKLPAYVGVELPGMGYGVYRIGKVQQPAEQDPAQRKAEAEQISNMVASQELYQYVDALKHKAKVKLLSGAKATKPETAN</sequence>
<evidence type="ECO:0000256" key="2">
    <source>
        <dbReference type="ARBA" id="ARBA00022475"/>
    </source>
</evidence>
<dbReference type="PANTHER" id="PTHR47529">
    <property type="entry name" value="PEPTIDYL-PROLYL CIS-TRANS ISOMERASE D"/>
    <property type="match status" value="1"/>
</dbReference>
<evidence type="ECO:0000256" key="3">
    <source>
        <dbReference type="ARBA" id="ARBA00022519"/>
    </source>
</evidence>
<dbReference type="PANTHER" id="PTHR47529:SF1">
    <property type="entry name" value="PERIPLASMIC CHAPERONE PPID"/>
    <property type="match status" value="1"/>
</dbReference>
<keyword evidence="7" id="KW-0143">Chaperone</keyword>
<organism evidence="14 15">
    <name type="scientific">Pseudoduganella namucuonensis</name>
    <dbReference type="NCBI Taxonomy" id="1035707"/>
    <lineage>
        <taxon>Bacteria</taxon>
        <taxon>Pseudomonadati</taxon>
        <taxon>Pseudomonadota</taxon>
        <taxon>Betaproteobacteria</taxon>
        <taxon>Burkholderiales</taxon>
        <taxon>Oxalobacteraceae</taxon>
        <taxon>Telluria group</taxon>
        <taxon>Pseudoduganella</taxon>
    </lineage>
</organism>
<name>A0A1I7HBU4_9BURK</name>
<accession>A0A1I7HBU4</accession>
<keyword evidence="2" id="KW-1003">Cell membrane</keyword>
<keyword evidence="6 12" id="KW-0472">Membrane</keyword>
<dbReference type="STRING" id="1035707.SAMN05216552_1005141"/>
<keyword evidence="4 12" id="KW-0812">Transmembrane</keyword>
<gene>
    <name evidence="14" type="ORF">SAMN05216552_1005141</name>
</gene>
<evidence type="ECO:0000259" key="13">
    <source>
        <dbReference type="PROSITE" id="PS50198"/>
    </source>
</evidence>
<dbReference type="AlphaFoldDB" id="A0A1I7HBU4"/>
<evidence type="ECO:0000256" key="4">
    <source>
        <dbReference type="ARBA" id="ARBA00022692"/>
    </source>
</evidence>
<evidence type="ECO:0000256" key="12">
    <source>
        <dbReference type="SAM" id="Phobius"/>
    </source>
</evidence>
<feature type="transmembrane region" description="Helical" evidence="12">
    <location>
        <begin position="12"/>
        <end position="32"/>
    </location>
</feature>
<protein>
    <recommendedName>
        <fullName evidence="9">Periplasmic chaperone PpiD</fullName>
    </recommendedName>
    <alternativeName>
        <fullName evidence="10">Periplasmic folding chaperone</fullName>
    </alternativeName>
</protein>
<dbReference type="Gene3D" id="3.10.50.40">
    <property type="match status" value="1"/>
</dbReference>
<dbReference type="InterPro" id="IPR052029">
    <property type="entry name" value="PpiD_chaperone"/>
</dbReference>
<dbReference type="InterPro" id="IPR000297">
    <property type="entry name" value="PPIase_PpiC"/>
</dbReference>
<dbReference type="SUPFAM" id="SSF109998">
    <property type="entry name" value="Triger factor/SurA peptide-binding domain-like"/>
    <property type="match status" value="1"/>
</dbReference>
<dbReference type="PROSITE" id="PS50198">
    <property type="entry name" value="PPIC_PPIASE_2"/>
    <property type="match status" value="1"/>
</dbReference>
<evidence type="ECO:0000256" key="5">
    <source>
        <dbReference type="ARBA" id="ARBA00022989"/>
    </source>
</evidence>
<reference evidence="15" key="1">
    <citation type="submission" date="2016-10" db="EMBL/GenBank/DDBJ databases">
        <authorList>
            <person name="Varghese N."/>
            <person name="Submissions S."/>
        </authorList>
    </citation>
    <scope>NUCLEOTIDE SEQUENCE [LARGE SCALE GENOMIC DNA]</scope>
    <source>
        <strain evidence="15">CGMCC 1.11014</strain>
    </source>
</reference>
<dbReference type="GO" id="GO:0005886">
    <property type="term" value="C:plasma membrane"/>
    <property type="evidence" value="ECO:0007669"/>
    <property type="project" value="UniProtKB-SubCell"/>
</dbReference>
<evidence type="ECO:0000256" key="8">
    <source>
        <dbReference type="ARBA" id="ARBA00038408"/>
    </source>
</evidence>